<evidence type="ECO:0000313" key="2">
    <source>
        <dbReference type="EMBL" id="RLV82898.1"/>
    </source>
</evidence>
<accession>A0A3L8RTM1</accession>
<dbReference type="Proteomes" id="UP000276834">
    <property type="component" value="Unassembled WGS sequence"/>
</dbReference>
<feature type="compositionally biased region" description="Basic and acidic residues" evidence="1">
    <location>
        <begin position="17"/>
        <end position="38"/>
    </location>
</feature>
<reference evidence="2 3" key="1">
    <citation type="journal article" date="2018" name="Proc. R. Soc. B">
        <title>A non-coding region near Follistatin controls head colour polymorphism in the Gouldian finch.</title>
        <authorList>
            <person name="Toomey M.B."/>
            <person name="Marques C.I."/>
            <person name="Andrade P."/>
            <person name="Araujo P.M."/>
            <person name="Sabatino S."/>
            <person name="Gazda M.A."/>
            <person name="Afonso S."/>
            <person name="Lopes R.J."/>
            <person name="Corbo J.C."/>
            <person name="Carneiro M."/>
        </authorList>
    </citation>
    <scope>NUCLEOTIDE SEQUENCE [LARGE SCALE GENOMIC DNA]</scope>
    <source>
        <strain evidence="2">Red01</strain>
        <tissue evidence="2">Muscle</tissue>
    </source>
</reference>
<comment type="caution">
    <text evidence="2">The sequence shown here is derived from an EMBL/GenBank/DDBJ whole genome shotgun (WGS) entry which is preliminary data.</text>
</comment>
<proteinExistence type="predicted"/>
<dbReference type="EMBL" id="QUSF01000339">
    <property type="protein sequence ID" value="RLV82898.1"/>
    <property type="molecule type" value="Genomic_DNA"/>
</dbReference>
<sequence length="65" mass="7638">MVLSEEQERWGAAPELGSHRGRDRQKPSERPQGREKTRVWSTSFEIETPRLEKSRACNTRCPIWV</sequence>
<keyword evidence="3" id="KW-1185">Reference proteome</keyword>
<dbReference type="AlphaFoldDB" id="A0A3L8RTM1"/>
<evidence type="ECO:0000313" key="3">
    <source>
        <dbReference type="Proteomes" id="UP000276834"/>
    </source>
</evidence>
<organism evidence="2 3">
    <name type="scientific">Chloebia gouldiae</name>
    <name type="common">Gouldian finch</name>
    <name type="synonym">Erythrura gouldiae</name>
    <dbReference type="NCBI Taxonomy" id="44316"/>
    <lineage>
        <taxon>Eukaryota</taxon>
        <taxon>Metazoa</taxon>
        <taxon>Chordata</taxon>
        <taxon>Craniata</taxon>
        <taxon>Vertebrata</taxon>
        <taxon>Euteleostomi</taxon>
        <taxon>Archelosauria</taxon>
        <taxon>Archosauria</taxon>
        <taxon>Dinosauria</taxon>
        <taxon>Saurischia</taxon>
        <taxon>Theropoda</taxon>
        <taxon>Coelurosauria</taxon>
        <taxon>Aves</taxon>
        <taxon>Neognathae</taxon>
        <taxon>Neoaves</taxon>
        <taxon>Telluraves</taxon>
        <taxon>Australaves</taxon>
        <taxon>Passeriformes</taxon>
        <taxon>Passeroidea</taxon>
        <taxon>Passeridae</taxon>
        <taxon>Chloebia</taxon>
    </lineage>
</organism>
<evidence type="ECO:0000256" key="1">
    <source>
        <dbReference type="SAM" id="MobiDB-lite"/>
    </source>
</evidence>
<feature type="region of interest" description="Disordered" evidence="1">
    <location>
        <begin position="1"/>
        <end position="39"/>
    </location>
</feature>
<name>A0A3L8RTM1_CHLGU</name>
<protein>
    <submittedName>
        <fullName evidence="2">Uncharacterized protein</fullName>
    </submittedName>
</protein>
<gene>
    <name evidence="2" type="ORF">DV515_00016528</name>
</gene>